<dbReference type="InterPro" id="IPR046749">
    <property type="entry name" value="SHOCT_2"/>
</dbReference>
<dbReference type="AlphaFoldDB" id="A0A1H0EB63"/>
<evidence type="ECO:0000313" key="3">
    <source>
        <dbReference type="Proteomes" id="UP000199182"/>
    </source>
</evidence>
<dbReference type="STRING" id="258515.SAMN05192585_13238"/>
<accession>A0A1H0EB63</accession>
<evidence type="ECO:0000313" key="2">
    <source>
        <dbReference type="EMBL" id="SDN79581.1"/>
    </source>
</evidence>
<feature type="domain" description="SHOCT-like" evidence="1">
    <location>
        <begin position="1"/>
        <end position="50"/>
    </location>
</feature>
<dbReference type="Pfam" id="PF20612">
    <property type="entry name" value="SHOCT_2"/>
    <property type="match status" value="1"/>
</dbReference>
<evidence type="ECO:0000259" key="1">
    <source>
        <dbReference type="Pfam" id="PF20612"/>
    </source>
</evidence>
<gene>
    <name evidence="2" type="ORF">SAMN05192585_13238</name>
</gene>
<sequence>MKKEQFYKEMLYHSSLSPFKAMLKNGIISGDDYRVIDTILRVKYSPLFVEKSYQIPLDNK</sequence>
<protein>
    <recommendedName>
        <fullName evidence="1">SHOCT-like domain-containing protein</fullName>
    </recommendedName>
</protein>
<organism evidence="2 3">
    <name type="scientific">Acetanaerobacterium elongatum</name>
    <dbReference type="NCBI Taxonomy" id="258515"/>
    <lineage>
        <taxon>Bacteria</taxon>
        <taxon>Bacillati</taxon>
        <taxon>Bacillota</taxon>
        <taxon>Clostridia</taxon>
        <taxon>Eubacteriales</taxon>
        <taxon>Oscillospiraceae</taxon>
        <taxon>Acetanaerobacterium</taxon>
    </lineage>
</organism>
<dbReference type="OrthoDB" id="1666848at2"/>
<reference evidence="2 3" key="1">
    <citation type="submission" date="2016-10" db="EMBL/GenBank/DDBJ databases">
        <authorList>
            <person name="de Groot N.N."/>
        </authorList>
    </citation>
    <scope>NUCLEOTIDE SEQUENCE [LARGE SCALE GENOMIC DNA]</scope>
    <source>
        <strain evidence="2 3">CGMCC 1.5012</strain>
    </source>
</reference>
<name>A0A1H0EB63_9FIRM</name>
<proteinExistence type="predicted"/>
<dbReference type="EMBL" id="FNID01000032">
    <property type="protein sequence ID" value="SDN79581.1"/>
    <property type="molecule type" value="Genomic_DNA"/>
</dbReference>
<keyword evidence="3" id="KW-1185">Reference proteome</keyword>
<dbReference type="Proteomes" id="UP000199182">
    <property type="component" value="Unassembled WGS sequence"/>
</dbReference>
<dbReference type="RefSeq" id="WP_092642184.1">
    <property type="nucleotide sequence ID" value="NZ_FNID01000032.1"/>
</dbReference>